<dbReference type="Proteomes" id="UP000476176">
    <property type="component" value="Unassembled WGS sequence"/>
</dbReference>
<evidence type="ECO:0000313" key="2">
    <source>
        <dbReference type="EMBL" id="KAE9188801.1"/>
    </source>
</evidence>
<dbReference type="Proteomes" id="UP000460718">
    <property type="component" value="Unassembled WGS sequence"/>
</dbReference>
<proteinExistence type="predicted"/>
<evidence type="ECO:0000313" key="4">
    <source>
        <dbReference type="Proteomes" id="UP000476176"/>
    </source>
</evidence>
<organism evidence="1 3">
    <name type="scientific">Phytophthora fragariae</name>
    <dbReference type="NCBI Taxonomy" id="53985"/>
    <lineage>
        <taxon>Eukaryota</taxon>
        <taxon>Sar</taxon>
        <taxon>Stramenopiles</taxon>
        <taxon>Oomycota</taxon>
        <taxon>Peronosporomycetes</taxon>
        <taxon>Peronosporales</taxon>
        <taxon>Peronosporaceae</taxon>
        <taxon>Phytophthora</taxon>
    </lineage>
</organism>
<reference evidence="3 4" key="1">
    <citation type="submission" date="2018-09" db="EMBL/GenBank/DDBJ databases">
        <title>Genomic investigation of the strawberry pathogen Phytophthora fragariae indicates pathogenicity is determined by transcriptional variation in three key races.</title>
        <authorList>
            <person name="Adams T.M."/>
            <person name="Armitage A.D."/>
            <person name="Sobczyk M.K."/>
            <person name="Bates H.J."/>
            <person name="Dunwell J.M."/>
            <person name="Nellist C.F."/>
            <person name="Harrison R.J."/>
        </authorList>
    </citation>
    <scope>NUCLEOTIDE SEQUENCE [LARGE SCALE GENOMIC DNA]</scope>
    <source>
        <strain evidence="2 4">BC-23</strain>
        <strain evidence="1 3">SCRP245</strain>
    </source>
</reference>
<evidence type="ECO:0000313" key="1">
    <source>
        <dbReference type="EMBL" id="KAE8980459.1"/>
    </source>
</evidence>
<dbReference type="AlphaFoldDB" id="A0A6A3IBS0"/>
<protein>
    <submittedName>
        <fullName evidence="1">Uncharacterized protein</fullName>
    </submittedName>
</protein>
<dbReference type="EMBL" id="QXFW01002248">
    <property type="protein sequence ID" value="KAE8980459.1"/>
    <property type="molecule type" value="Genomic_DNA"/>
</dbReference>
<accession>A0A6A3IBS0</accession>
<evidence type="ECO:0000313" key="3">
    <source>
        <dbReference type="Proteomes" id="UP000460718"/>
    </source>
</evidence>
<name>A0A6A3IBS0_9STRA</name>
<comment type="caution">
    <text evidence="1">The sequence shown here is derived from an EMBL/GenBank/DDBJ whole genome shotgun (WGS) entry which is preliminary data.</text>
</comment>
<gene>
    <name evidence="2" type="ORF">PF004_g22398</name>
    <name evidence="1" type="ORF">PF011_g22429</name>
</gene>
<dbReference type="EMBL" id="QXGC01002239">
    <property type="protein sequence ID" value="KAE9188801.1"/>
    <property type="molecule type" value="Genomic_DNA"/>
</dbReference>
<sequence length="76" mass="8887">MDVLAERVYNREEQYLVLTATYDVCGRPTVSLLATYKFLIDAFEDEWRRDKSLPELLRSVRLSEANLAADEDELLF</sequence>